<evidence type="ECO:0000313" key="12">
    <source>
        <dbReference type="Proteomes" id="UP000034081"/>
    </source>
</evidence>
<feature type="binding site" evidence="6">
    <location>
        <position position="372"/>
    </location>
    <ligand>
        <name>L-serine</name>
        <dbReference type="ChEBI" id="CHEBI:33384"/>
    </ligand>
</feature>
<evidence type="ECO:0000256" key="5">
    <source>
        <dbReference type="ARBA" id="ARBA00023146"/>
    </source>
</evidence>
<dbReference type="InterPro" id="IPR010978">
    <property type="entry name" value="tRNA-bd_arm"/>
</dbReference>
<evidence type="ECO:0000256" key="9">
    <source>
        <dbReference type="SAM" id="Coils"/>
    </source>
</evidence>
<comment type="pathway">
    <text evidence="6">Aminoacyl-tRNA biosynthesis; selenocysteinyl-tRNA(Sec) biosynthesis; L-seryl-tRNA(Sec) from L-serine and tRNA(Sec): step 1/1.</text>
</comment>
<keyword evidence="4 6" id="KW-0648">Protein biosynthesis</keyword>
<feature type="coiled-coil region" evidence="9">
    <location>
        <begin position="31"/>
        <end position="88"/>
    </location>
</feature>
<dbReference type="InterPro" id="IPR042103">
    <property type="entry name" value="SerRS_1_N_sf"/>
</dbReference>
<evidence type="ECO:0000259" key="10">
    <source>
        <dbReference type="PROSITE" id="PS50862"/>
    </source>
</evidence>
<keyword evidence="5 6" id="KW-0030">Aminoacyl-tRNA synthetase</keyword>
<evidence type="ECO:0000256" key="3">
    <source>
        <dbReference type="ARBA" id="ARBA00022840"/>
    </source>
</evidence>
<dbReference type="HAMAP" id="MF_00176">
    <property type="entry name" value="Ser_tRNA_synth_type1"/>
    <property type="match status" value="1"/>
</dbReference>
<sequence length="414" mass="47228">MIDIELLRTDPEKIKKGVADKQFDPAMVDTVLALDEKRRKLMQEVQELQAERNRFAKEKNVEEGKRVKEELKKIEPELEKAEKEFEEKLNLIPNPPLPSVPVGKNETENVEVRKWGEPRKFEFELKDHLELGKALGILDFETGAKVAGSQFYFLYGDGALLELALIQYAFELLSKEGFKPVITPDLAKSRYYLGTGYMPKGNEAQTYTIEGEDLGLIATAEVTLAGKHADEVIPEEKLPLKYIGYSHCFRQEAGAYGKYSKGLYRVHEFTKAEMFIYCTPEESEKHHQLILEMEERIYQNLGLPYRVLEMCTGDLGAMAAKKYDIEAWMPTRGEYGEVTSTSNCTDYQARNLNIKYRSKQGKNDYVHMLNGTAIATSRTPLAILENYQQADGSVVIPEVLRKWMGKERIDIGSK</sequence>
<comment type="catalytic activity">
    <reaction evidence="6">
        <text>tRNA(Sec) + L-serine + ATP = L-seryl-tRNA(Sec) + AMP + diphosphate + H(+)</text>
        <dbReference type="Rhea" id="RHEA:42580"/>
        <dbReference type="Rhea" id="RHEA-COMP:9742"/>
        <dbReference type="Rhea" id="RHEA-COMP:10128"/>
        <dbReference type="ChEBI" id="CHEBI:15378"/>
        <dbReference type="ChEBI" id="CHEBI:30616"/>
        <dbReference type="ChEBI" id="CHEBI:33019"/>
        <dbReference type="ChEBI" id="CHEBI:33384"/>
        <dbReference type="ChEBI" id="CHEBI:78442"/>
        <dbReference type="ChEBI" id="CHEBI:78533"/>
        <dbReference type="ChEBI" id="CHEBI:456215"/>
        <dbReference type="EC" id="6.1.1.11"/>
    </reaction>
</comment>
<reference evidence="11 12" key="1">
    <citation type="journal article" date="2015" name="Nature">
        <title>rRNA introns, odd ribosomes, and small enigmatic genomes across a large radiation of phyla.</title>
        <authorList>
            <person name="Brown C.T."/>
            <person name="Hug L.A."/>
            <person name="Thomas B.C."/>
            <person name="Sharon I."/>
            <person name="Castelle C.J."/>
            <person name="Singh A."/>
            <person name="Wilkins M.J."/>
            <person name="Williams K.H."/>
            <person name="Banfield J.F."/>
        </authorList>
    </citation>
    <scope>NUCLEOTIDE SEQUENCE [LARGE SCALE GENOMIC DNA]</scope>
</reference>
<feature type="site" description="Important for serine binding" evidence="7">
    <location>
        <position position="372"/>
    </location>
</feature>
<comment type="function">
    <text evidence="6">Catalyzes the attachment of serine to tRNA(Ser). Is also able to aminoacylate tRNA(Sec) with serine, to form the misacylated tRNA L-seryl-tRNA(Sec), which will be further converted into selenocysteinyl-tRNA(Sec).</text>
</comment>
<gene>
    <name evidence="6" type="primary">serS</name>
    <name evidence="11" type="ORF">UT08_C0017G0009</name>
</gene>
<protein>
    <recommendedName>
        <fullName evidence="6">Serine--tRNA ligase</fullName>
        <ecNumber evidence="6">6.1.1.11</ecNumber>
    </recommendedName>
    <alternativeName>
        <fullName evidence="6">Seryl-tRNA synthetase</fullName>
        <shortName evidence="6">SerRS</shortName>
    </alternativeName>
    <alternativeName>
        <fullName evidence="6">Seryl-tRNA(Ser/Sec) synthetase</fullName>
    </alternativeName>
</protein>
<dbReference type="InterPro" id="IPR006195">
    <property type="entry name" value="aa-tRNA-synth_II"/>
</dbReference>
<dbReference type="InterPro" id="IPR002314">
    <property type="entry name" value="aa-tRNA-synt_IIb"/>
</dbReference>
<evidence type="ECO:0000256" key="7">
    <source>
        <dbReference type="PIRSR" id="PIRSR001529-1"/>
    </source>
</evidence>
<comment type="domain">
    <text evidence="6">Consists of two distinct domains, a catalytic core and a N-terminal extension that is involved in tRNA binding.</text>
</comment>
<feature type="domain" description="Aminoacyl-transfer RNA synthetases class-II family profile" evidence="10">
    <location>
        <begin position="127"/>
        <end position="397"/>
    </location>
</feature>
<feature type="binding site" evidence="6 7">
    <location>
        <position position="273"/>
    </location>
    <ligand>
        <name>L-serine</name>
        <dbReference type="ChEBI" id="CHEBI:33384"/>
    </ligand>
</feature>
<dbReference type="GO" id="GO:0005737">
    <property type="term" value="C:cytoplasm"/>
    <property type="evidence" value="ECO:0007669"/>
    <property type="project" value="UniProtKB-SubCell"/>
</dbReference>
<feature type="binding site" evidence="6 8">
    <location>
        <begin position="337"/>
        <end position="340"/>
    </location>
    <ligand>
        <name>ATP</name>
        <dbReference type="ChEBI" id="CHEBI:30616"/>
    </ligand>
</feature>
<keyword evidence="6" id="KW-0963">Cytoplasm</keyword>
<dbReference type="PROSITE" id="PS50862">
    <property type="entry name" value="AA_TRNA_LIGASE_II"/>
    <property type="match status" value="1"/>
</dbReference>
<feature type="binding site" evidence="8">
    <location>
        <begin position="266"/>
        <end position="269"/>
    </location>
    <ligand>
        <name>ATP</name>
        <dbReference type="ChEBI" id="CHEBI:30616"/>
    </ligand>
</feature>
<dbReference type="InterPro" id="IPR002317">
    <property type="entry name" value="Ser-tRNA-ligase_type_1"/>
</dbReference>
<organism evidence="11 12">
    <name type="scientific">Candidatus Woesebacteria bacterium GW2011_GWB1_38_8</name>
    <dbReference type="NCBI Taxonomy" id="1618570"/>
    <lineage>
        <taxon>Bacteria</taxon>
        <taxon>Candidatus Woeseibacteriota</taxon>
    </lineage>
</organism>
<keyword evidence="9" id="KW-0175">Coiled coil</keyword>
<dbReference type="PATRIC" id="fig|1618570.3.peg.1227"/>
<feature type="binding site" evidence="6 8">
    <location>
        <begin position="250"/>
        <end position="252"/>
    </location>
    <ligand>
        <name>ATP</name>
        <dbReference type="ChEBI" id="CHEBI:30616"/>
    </ligand>
</feature>
<keyword evidence="2 6" id="KW-0547">Nucleotide-binding</keyword>
<evidence type="ECO:0000256" key="4">
    <source>
        <dbReference type="ARBA" id="ARBA00022917"/>
    </source>
</evidence>
<dbReference type="InterPro" id="IPR033729">
    <property type="entry name" value="SerRS_core"/>
</dbReference>
<dbReference type="GO" id="GO:0005524">
    <property type="term" value="F:ATP binding"/>
    <property type="evidence" value="ECO:0007669"/>
    <property type="project" value="UniProtKB-UniRule"/>
</dbReference>
<dbReference type="STRING" id="1618570.UT08_C0017G0009"/>
<dbReference type="Proteomes" id="UP000034081">
    <property type="component" value="Unassembled WGS sequence"/>
</dbReference>
<name>A0A0G0L9G3_9BACT</name>
<dbReference type="SUPFAM" id="SSF46589">
    <property type="entry name" value="tRNA-binding arm"/>
    <property type="match status" value="1"/>
</dbReference>
<feature type="binding site" evidence="6">
    <location>
        <position position="266"/>
    </location>
    <ligand>
        <name>ATP</name>
        <dbReference type="ChEBI" id="CHEBI:30616"/>
    </ligand>
</feature>
<dbReference type="UniPathway" id="UPA00906">
    <property type="reaction ID" value="UER00895"/>
</dbReference>
<evidence type="ECO:0000256" key="8">
    <source>
        <dbReference type="PIRSR" id="PIRSR001529-2"/>
    </source>
</evidence>
<feature type="binding site" evidence="7">
    <location>
        <position position="219"/>
    </location>
    <ligand>
        <name>L-serine</name>
        <dbReference type="ChEBI" id="CHEBI:33384"/>
    </ligand>
</feature>
<keyword evidence="1 6" id="KW-0436">Ligase</keyword>
<dbReference type="InterPro" id="IPR045864">
    <property type="entry name" value="aa-tRNA-synth_II/BPL/LPL"/>
</dbReference>
<dbReference type="GO" id="GO:0016260">
    <property type="term" value="P:selenocysteine biosynthetic process"/>
    <property type="evidence" value="ECO:0007669"/>
    <property type="project" value="UniProtKB-UniRule"/>
</dbReference>
<dbReference type="NCBIfam" id="TIGR00414">
    <property type="entry name" value="serS"/>
    <property type="match status" value="1"/>
</dbReference>
<dbReference type="Gene3D" id="1.10.287.40">
    <property type="entry name" value="Serine-tRNA synthetase, tRNA binding domain"/>
    <property type="match status" value="1"/>
</dbReference>
<dbReference type="GO" id="GO:0004828">
    <property type="term" value="F:serine-tRNA ligase activity"/>
    <property type="evidence" value="ECO:0007669"/>
    <property type="project" value="UniProtKB-UniRule"/>
</dbReference>
<comment type="catalytic activity">
    <reaction evidence="6">
        <text>tRNA(Ser) + L-serine + ATP = L-seryl-tRNA(Ser) + AMP + diphosphate + H(+)</text>
        <dbReference type="Rhea" id="RHEA:12292"/>
        <dbReference type="Rhea" id="RHEA-COMP:9669"/>
        <dbReference type="Rhea" id="RHEA-COMP:9703"/>
        <dbReference type="ChEBI" id="CHEBI:15378"/>
        <dbReference type="ChEBI" id="CHEBI:30616"/>
        <dbReference type="ChEBI" id="CHEBI:33019"/>
        <dbReference type="ChEBI" id="CHEBI:33384"/>
        <dbReference type="ChEBI" id="CHEBI:78442"/>
        <dbReference type="ChEBI" id="CHEBI:78533"/>
        <dbReference type="ChEBI" id="CHEBI:456215"/>
        <dbReference type="EC" id="6.1.1.11"/>
    </reaction>
</comment>
<dbReference type="PANTHER" id="PTHR11778">
    <property type="entry name" value="SERYL-TRNA SYNTHETASE"/>
    <property type="match status" value="1"/>
</dbReference>
<keyword evidence="3 6" id="KW-0067">ATP-binding</keyword>
<comment type="similarity">
    <text evidence="6">Belongs to the class-II aminoacyl-tRNA synthetase family. Type-1 seryl-tRNA synthetase subfamily.</text>
</comment>
<dbReference type="Gene3D" id="3.30.930.10">
    <property type="entry name" value="Bira Bifunctional Protein, Domain 2"/>
    <property type="match status" value="1"/>
</dbReference>
<feature type="binding site" evidence="6">
    <location>
        <begin position="219"/>
        <end position="221"/>
    </location>
    <ligand>
        <name>L-serine</name>
        <dbReference type="ChEBI" id="CHEBI:33384"/>
    </ligand>
</feature>
<evidence type="ECO:0000313" key="11">
    <source>
        <dbReference type="EMBL" id="KKQ84520.1"/>
    </source>
</evidence>
<evidence type="ECO:0000256" key="6">
    <source>
        <dbReference type="HAMAP-Rule" id="MF_00176"/>
    </source>
</evidence>
<comment type="subcellular location">
    <subcellularLocation>
        <location evidence="6">Cytoplasm</location>
    </subcellularLocation>
</comment>
<feature type="binding site" evidence="7">
    <location>
        <position position="250"/>
    </location>
    <ligand>
        <name>L-serine</name>
        <dbReference type="ChEBI" id="CHEBI:33384"/>
    </ligand>
</feature>
<dbReference type="Pfam" id="PF00587">
    <property type="entry name" value="tRNA-synt_2b"/>
    <property type="match status" value="1"/>
</dbReference>
<accession>A0A0G0L9G3</accession>
<evidence type="ECO:0000256" key="1">
    <source>
        <dbReference type="ARBA" id="ARBA00022598"/>
    </source>
</evidence>
<dbReference type="EC" id="6.1.1.11" evidence="6"/>
<proteinExistence type="inferred from homology"/>
<dbReference type="AlphaFoldDB" id="A0A0G0L9G3"/>
<comment type="subunit">
    <text evidence="6">Homodimer. The tRNA molecule binds across the dimer.</text>
</comment>
<dbReference type="Pfam" id="PF02403">
    <property type="entry name" value="Seryl_tRNA_N"/>
    <property type="match status" value="1"/>
</dbReference>
<dbReference type="PIRSF" id="PIRSF001529">
    <property type="entry name" value="Ser-tRNA-synth_IIa"/>
    <property type="match status" value="1"/>
</dbReference>
<dbReference type="InterPro" id="IPR015866">
    <property type="entry name" value="Ser-tRNA-synth_1_N"/>
</dbReference>
<dbReference type="EMBL" id="LBVL01000017">
    <property type="protein sequence ID" value="KKQ84520.1"/>
    <property type="molecule type" value="Genomic_DNA"/>
</dbReference>
<dbReference type="SUPFAM" id="SSF55681">
    <property type="entry name" value="Class II aaRS and biotin synthetases"/>
    <property type="match status" value="1"/>
</dbReference>
<dbReference type="CDD" id="cd00770">
    <property type="entry name" value="SerRS_core"/>
    <property type="match status" value="1"/>
</dbReference>
<feature type="binding site" evidence="7">
    <location>
        <position position="370"/>
    </location>
    <ligand>
        <name>L-serine</name>
        <dbReference type="ChEBI" id="CHEBI:33384"/>
    </ligand>
</feature>
<dbReference type="GO" id="GO:0006434">
    <property type="term" value="P:seryl-tRNA aminoacylation"/>
    <property type="evidence" value="ECO:0007669"/>
    <property type="project" value="UniProtKB-UniRule"/>
</dbReference>
<dbReference type="PRINTS" id="PR00981">
    <property type="entry name" value="TRNASYNTHSER"/>
</dbReference>
<evidence type="ECO:0000256" key="2">
    <source>
        <dbReference type="ARBA" id="ARBA00022741"/>
    </source>
</evidence>
<comment type="caution">
    <text evidence="11">The sequence shown here is derived from an EMBL/GenBank/DDBJ whole genome shotgun (WGS) entry which is preliminary data.</text>
</comment>